<protein>
    <recommendedName>
        <fullName evidence="1">Endonuclease/exonuclease/phosphatase domain-containing protein</fullName>
    </recommendedName>
</protein>
<evidence type="ECO:0000259" key="1">
    <source>
        <dbReference type="Pfam" id="PF14529"/>
    </source>
</evidence>
<gene>
    <name evidence="2" type="ORF">PARMNEM_LOCUS14312</name>
</gene>
<accession>A0AAV1LKZ5</accession>
<organism evidence="2 3">
    <name type="scientific">Parnassius mnemosyne</name>
    <name type="common">clouded apollo</name>
    <dbReference type="NCBI Taxonomy" id="213953"/>
    <lineage>
        <taxon>Eukaryota</taxon>
        <taxon>Metazoa</taxon>
        <taxon>Ecdysozoa</taxon>
        <taxon>Arthropoda</taxon>
        <taxon>Hexapoda</taxon>
        <taxon>Insecta</taxon>
        <taxon>Pterygota</taxon>
        <taxon>Neoptera</taxon>
        <taxon>Endopterygota</taxon>
        <taxon>Lepidoptera</taxon>
        <taxon>Glossata</taxon>
        <taxon>Ditrysia</taxon>
        <taxon>Papilionoidea</taxon>
        <taxon>Papilionidae</taxon>
        <taxon>Parnassiinae</taxon>
        <taxon>Parnassini</taxon>
        <taxon>Parnassius</taxon>
        <taxon>Driopa</taxon>
    </lineage>
</organism>
<keyword evidence="3" id="KW-1185">Reference proteome</keyword>
<evidence type="ECO:0000313" key="2">
    <source>
        <dbReference type="EMBL" id="CAK1594722.1"/>
    </source>
</evidence>
<name>A0AAV1LKZ5_9NEOP</name>
<dbReference type="Proteomes" id="UP001314205">
    <property type="component" value="Unassembled WGS sequence"/>
</dbReference>
<comment type="caution">
    <text evidence="2">The sequence shown here is derived from an EMBL/GenBank/DDBJ whole genome shotgun (WGS) entry which is preliminary data.</text>
</comment>
<evidence type="ECO:0000313" key="3">
    <source>
        <dbReference type="Proteomes" id="UP001314205"/>
    </source>
</evidence>
<dbReference type="InterPro" id="IPR005135">
    <property type="entry name" value="Endo/exonuclease/phosphatase"/>
</dbReference>
<dbReference type="AlphaFoldDB" id="A0AAV1LKZ5"/>
<dbReference type="InterPro" id="IPR036691">
    <property type="entry name" value="Endo/exonu/phosph_ase_sf"/>
</dbReference>
<dbReference type="GO" id="GO:0003824">
    <property type="term" value="F:catalytic activity"/>
    <property type="evidence" value="ECO:0007669"/>
    <property type="project" value="InterPro"/>
</dbReference>
<feature type="domain" description="Endonuclease/exonuclease/phosphatase" evidence="1">
    <location>
        <begin position="54"/>
        <end position="149"/>
    </location>
</feature>
<dbReference type="Pfam" id="PF14529">
    <property type="entry name" value="Exo_endo_phos_2"/>
    <property type="match status" value="1"/>
</dbReference>
<dbReference type="EMBL" id="CAVLGL010000090">
    <property type="protein sequence ID" value="CAK1594722.1"/>
    <property type="molecule type" value="Genomic_DNA"/>
</dbReference>
<proteinExistence type="predicted"/>
<sequence>MKIRRLGSLEGTDLSILWLRVDSDDHPRVYGCLYRSHSGNADTDLLIDHVQMAADSVLQQIPSTEIVILGDFNAHHAEWLGSRFTDHAGRSVYDFALVYGLTQLVTSPTQIPDVEDLVPSLLDLLLTSHPDGYPVSVDAPLGSSDHCLIRSTVPLTLQSQL</sequence>
<reference evidence="2 3" key="1">
    <citation type="submission" date="2023-11" db="EMBL/GenBank/DDBJ databases">
        <authorList>
            <person name="Hedman E."/>
            <person name="Englund M."/>
            <person name="Stromberg M."/>
            <person name="Nyberg Akerstrom W."/>
            <person name="Nylinder S."/>
            <person name="Jareborg N."/>
            <person name="Kallberg Y."/>
            <person name="Kronander E."/>
        </authorList>
    </citation>
    <scope>NUCLEOTIDE SEQUENCE [LARGE SCALE GENOMIC DNA]</scope>
</reference>
<dbReference type="Gene3D" id="3.60.10.10">
    <property type="entry name" value="Endonuclease/exonuclease/phosphatase"/>
    <property type="match status" value="1"/>
</dbReference>
<dbReference type="SUPFAM" id="SSF56219">
    <property type="entry name" value="DNase I-like"/>
    <property type="match status" value="1"/>
</dbReference>